<organism evidence="1 2">
    <name type="scientific">Candidatus Desulfatibia profunda</name>
    <dbReference type="NCBI Taxonomy" id="2841695"/>
    <lineage>
        <taxon>Bacteria</taxon>
        <taxon>Pseudomonadati</taxon>
        <taxon>Thermodesulfobacteriota</taxon>
        <taxon>Desulfobacteria</taxon>
        <taxon>Desulfobacterales</taxon>
        <taxon>Desulfobacterales incertae sedis</taxon>
        <taxon>Candidatus Desulfatibia</taxon>
    </lineage>
</organism>
<dbReference type="AlphaFoldDB" id="A0A8J6TLC3"/>
<dbReference type="Proteomes" id="UP000603434">
    <property type="component" value="Unassembled WGS sequence"/>
</dbReference>
<evidence type="ECO:0000313" key="1">
    <source>
        <dbReference type="EMBL" id="MBC8361179.1"/>
    </source>
</evidence>
<comment type="caution">
    <text evidence="1">The sequence shown here is derived from an EMBL/GenBank/DDBJ whole genome shotgun (WGS) entry which is preliminary data.</text>
</comment>
<sequence length="47" mass="5164">MMNGASVQSSPVWFLCEILGRPVVEHGNHILGRVLDLAADVREHDPP</sequence>
<evidence type="ECO:0000313" key="2">
    <source>
        <dbReference type="Proteomes" id="UP000603434"/>
    </source>
</evidence>
<accession>A0A8J6TLC3</accession>
<reference evidence="1 2" key="1">
    <citation type="submission" date="2020-08" db="EMBL/GenBank/DDBJ databases">
        <title>Bridging the membrane lipid divide: bacteria of the FCB group superphylum have the potential to synthesize archaeal ether lipids.</title>
        <authorList>
            <person name="Villanueva L."/>
            <person name="Von Meijenfeldt F.A.B."/>
            <person name="Westbye A.B."/>
            <person name="Yadav S."/>
            <person name="Hopmans E.C."/>
            <person name="Dutilh B.E."/>
            <person name="Sinninghe Damste J.S."/>
        </authorList>
    </citation>
    <scope>NUCLEOTIDE SEQUENCE [LARGE SCALE GENOMIC DNA]</scope>
    <source>
        <strain evidence="1">NIOZ-UU30</strain>
    </source>
</reference>
<gene>
    <name evidence="1" type="ORF">H8E23_07260</name>
</gene>
<protein>
    <submittedName>
        <fullName evidence="1">Uncharacterized protein</fullName>
    </submittedName>
</protein>
<proteinExistence type="predicted"/>
<name>A0A8J6TLC3_9BACT</name>
<dbReference type="EMBL" id="JACNJH010000125">
    <property type="protein sequence ID" value="MBC8361179.1"/>
    <property type="molecule type" value="Genomic_DNA"/>
</dbReference>